<evidence type="ECO:0000256" key="8">
    <source>
        <dbReference type="ARBA" id="ARBA00048679"/>
    </source>
</evidence>
<feature type="compositionally biased region" description="Basic and acidic residues" evidence="9">
    <location>
        <begin position="145"/>
        <end position="159"/>
    </location>
</feature>
<keyword evidence="4" id="KW-0547">Nucleotide-binding</keyword>
<evidence type="ECO:0000256" key="3">
    <source>
        <dbReference type="ARBA" id="ARBA00022679"/>
    </source>
</evidence>
<comment type="catalytic activity">
    <reaction evidence="8">
        <text>L-seryl-[protein] + ATP = O-phospho-L-seryl-[protein] + ADP + H(+)</text>
        <dbReference type="Rhea" id="RHEA:17989"/>
        <dbReference type="Rhea" id="RHEA-COMP:9863"/>
        <dbReference type="Rhea" id="RHEA-COMP:11604"/>
        <dbReference type="ChEBI" id="CHEBI:15378"/>
        <dbReference type="ChEBI" id="CHEBI:29999"/>
        <dbReference type="ChEBI" id="CHEBI:30616"/>
        <dbReference type="ChEBI" id="CHEBI:83421"/>
        <dbReference type="ChEBI" id="CHEBI:456216"/>
        <dbReference type="EC" id="2.7.11.1"/>
    </reaction>
</comment>
<evidence type="ECO:0000256" key="1">
    <source>
        <dbReference type="ARBA" id="ARBA00012513"/>
    </source>
</evidence>
<dbReference type="EC" id="2.7.11.1" evidence="1"/>
<dbReference type="PANTHER" id="PTHR24343">
    <property type="entry name" value="SERINE/THREONINE KINASE"/>
    <property type="match status" value="1"/>
</dbReference>
<evidence type="ECO:0000256" key="7">
    <source>
        <dbReference type="ARBA" id="ARBA00047899"/>
    </source>
</evidence>
<dbReference type="SMART" id="SM00220">
    <property type="entry name" value="S_TKc"/>
    <property type="match status" value="1"/>
</dbReference>
<dbReference type="SUPFAM" id="SSF56112">
    <property type="entry name" value="Protein kinase-like (PK-like)"/>
    <property type="match status" value="1"/>
</dbReference>
<dbReference type="GO" id="GO:0030003">
    <property type="term" value="P:intracellular monoatomic cation homeostasis"/>
    <property type="evidence" value="ECO:0007669"/>
    <property type="project" value="TreeGrafter"/>
</dbReference>
<evidence type="ECO:0000256" key="5">
    <source>
        <dbReference type="ARBA" id="ARBA00022777"/>
    </source>
</evidence>
<dbReference type="AlphaFoldDB" id="A0A5N6L0D9"/>
<dbReference type="Proteomes" id="UP000327013">
    <property type="component" value="Unassembled WGS sequence"/>
</dbReference>
<feature type="compositionally biased region" description="Polar residues" evidence="9">
    <location>
        <begin position="1"/>
        <end position="13"/>
    </location>
</feature>
<evidence type="ECO:0000313" key="11">
    <source>
        <dbReference type="EMBL" id="KAB8416389.1"/>
    </source>
</evidence>
<gene>
    <name evidence="11" type="ORF">FH972_024908</name>
</gene>
<organism evidence="11 12">
    <name type="scientific">Carpinus fangiana</name>
    <dbReference type="NCBI Taxonomy" id="176857"/>
    <lineage>
        <taxon>Eukaryota</taxon>
        <taxon>Viridiplantae</taxon>
        <taxon>Streptophyta</taxon>
        <taxon>Embryophyta</taxon>
        <taxon>Tracheophyta</taxon>
        <taxon>Spermatophyta</taxon>
        <taxon>Magnoliopsida</taxon>
        <taxon>eudicotyledons</taxon>
        <taxon>Gunneridae</taxon>
        <taxon>Pentapetalae</taxon>
        <taxon>rosids</taxon>
        <taxon>fabids</taxon>
        <taxon>Fagales</taxon>
        <taxon>Betulaceae</taxon>
        <taxon>Carpinus</taxon>
    </lineage>
</organism>
<keyword evidence="12" id="KW-1185">Reference proteome</keyword>
<reference evidence="11 12" key="1">
    <citation type="submission" date="2019-06" db="EMBL/GenBank/DDBJ databases">
        <title>A chromosomal-level reference genome of Carpinus fangiana (Coryloideae, Betulaceae).</title>
        <authorList>
            <person name="Yang X."/>
            <person name="Wang Z."/>
            <person name="Zhang L."/>
            <person name="Hao G."/>
            <person name="Liu J."/>
            <person name="Yang Y."/>
        </authorList>
    </citation>
    <scope>NUCLEOTIDE SEQUENCE [LARGE SCALE GENOMIC DNA]</scope>
    <source>
        <strain evidence="11">Cfa_2016G</strain>
        <tissue evidence="11">Leaf</tissue>
    </source>
</reference>
<protein>
    <recommendedName>
        <fullName evidence="1">non-specific serine/threonine protein kinase</fullName>
        <ecNumber evidence="1">2.7.11.1</ecNumber>
    </recommendedName>
</protein>
<feature type="domain" description="Protein kinase" evidence="10">
    <location>
        <begin position="1"/>
        <end position="349"/>
    </location>
</feature>
<proteinExistence type="predicted"/>
<dbReference type="InterPro" id="IPR000719">
    <property type="entry name" value="Prot_kinase_dom"/>
</dbReference>
<dbReference type="Pfam" id="PF00069">
    <property type="entry name" value="Pkinase"/>
    <property type="match status" value="1"/>
</dbReference>
<comment type="catalytic activity">
    <reaction evidence="7">
        <text>L-threonyl-[protein] + ATP = O-phospho-L-threonyl-[protein] + ADP + H(+)</text>
        <dbReference type="Rhea" id="RHEA:46608"/>
        <dbReference type="Rhea" id="RHEA-COMP:11060"/>
        <dbReference type="Rhea" id="RHEA-COMP:11605"/>
        <dbReference type="ChEBI" id="CHEBI:15378"/>
        <dbReference type="ChEBI" id="CHEBI:30013"/>
        <dbReference type="ChEBI" id="CHEBI:30616"/>
        <dbReference type="ChEBI" id="CHEBI:61977"/>
        <dbReference type="ChEBI" id="CHEBI:456216"/>
        <dbReference type="EC" id="2.7.11.1"/>
    </reaction>
</comment>
<evidence type="ECO:0000256" key="6">
    <source>
        <dbReference type="ARBA" id="ARBA00022840"/>
    </source>
</evidence>
<comment type="caution">
    <text evidence="11">The sequence shown here is derived from an EMBL/GenBank/DDBJ whole genome shotgun (WGS) entry which is preliminary data.</text>
</comment>
<dbReference type="GO" id="GO:0004674">
    <property type="term" value="F:protein serine/threonine kinase activity"/>
    <property type="evidence" value="ECO:0007669"/>
    <property type="project" value="UniProtKB-KW"/>
</dbReference>
<evidence type="ECO:0000256" key="4">
    <source>
        <dbReference type="ARBA" id="ARBA00022741"/>
    </source>
</evidence>
<keyword evidence="5" id="KW-0418">Kinase</keyword>
<dbReference type="Gene3D" id="1.10.510.10">
    <property type="entry name" value="Transferase(Phosphotransferase) domain 1"/>
    <property type="match status" value="1"/>
</dbReference>
<dbReference type="GO" id="GO:0006970">
    <property type="term" value="P:response to osmotic stress"/>
    <property type="evidence" value="ECO:0007669"/>
    <property type="project" value="UniProtKB-ARBA"/>
</dbReference>
<feature type="region of interest" description="Disordered" evidence="9">
    <location>
        <begin position="106"/>
        <end position="166"/>
    </location>
</feature>
<sequence length="362" mass="39551">MAAVSSRPTSVAQTRPKPSPAASTASIHSSDNGKYSVPPSSNGSIAKDTPPDELTASSESITTGAAAKKPNLSTRLTRMFSSKNTAADAAYAREAVVNFERENDAANAARRESATTPPNGLSKADVPKRGRSGSQSLVKATQPGDEAKTTEGASEKKELAPCGPGRRFVIKEDGMHEHYLKTDRRQEKLSDLFKNMLMGRKKEDGGNEHQLSLMSSWVDQEPHMVAGLCGSGPYIAPEEYTDNEFDPRAVDVWACGVIYMAMRTGRHLWRLAQKEEDEFYQKYLEGRRDEDGYGPIETLHRVSPSLASTAGKGKANKVQARCRNVIYSILDPNPSRRITASQVLKSEWGREIKLCKAGEEGF</sequence>
<dbReference type="PROSITE" id="PS50011">
    <property type="entry name" value="PROTEIN_KINASE_DOM"/>
    <property type="match status" value="1"/>
</dbReference>
<accession>A0A5N6L0D9</accession>
<evidence type="ECO:0000256" key="9">
    <source>
        <dbReference type="SAM" id="MobiDB-lite"/>
    </source>
</evidence>
<keyword evidence="6" id="KW-0067">ATP-binding</keyword>
<dbReference type="GO" id="GO:0005829">
    <property type="term" value="C:cytosol"/>
    <property type="evidence" value="ECO:0007669"/>
    <property type="project" value="TreeGrafter"/>
</dbReference>
<dbReference type="GO" id="GO:0005524">
    <property type="term" value="F:ATP binding"/>
    <property type="evidence" value="ECO:0007669"/>
    <property type="project" value="UniProtKB-KW"/>
</dbReference>
<feature type="region of interest" description="Disordered" evidence="9">
    <location>
        <begin position="1"/>
        <end position="75"/>
    </location>
</feature>
<dbReference type="InterPro" id="IPR011009">
    <property type="entry name" value="Kinase-like_dom_sf"/>
</dbReference>
<feature type="compositionally biased region" description="Polar residues" evidence="9">
    <location>
        <begin position="21"/>
        <end position="44"/>
    </location>
</feature>
<name>A0A5N6L0D9_9ROSI</name>
<dbReference type="OrthoDB" id="1922310at2759"/>
<keyword evidence="3" id="KW-0808">Transferase</keyword>
<evidence type="ECO:0000259" key="10">
    <source>
        <dbReference type="PROSITE" id="PS50011"/>
    </source>
</evidence>
<evidence type="ECO:0000313" key="12">
    <source>
        <dbReference type="Proteomes" id="UP000327013"/>
    </source>
</evidence>
<dbReference type="PANTHER" id="PTHR24343:SF558">
    <property type="entry name" value="PROTEIN KINASE DOMAIN-CONTAINING PROTEIN"/>
    <property type="match status" value="1"/>
</dbReference>
<keyword evidence="2" id="KW-0723">Serine/threonine-protein kinase</keyword>
<dbReference type="EMBL" id="VIBQ01000031">
    <property type="protein sequence ID" value="KAB8416389.1"/>
    <property type="molecule type" value="Genomic_DNA"/>
</dbReference>
<evidence type="ECO:0000256" key="2">
    <source>
        <dbReference type="ARBA" id="ARBA00022527"/>
    </source>
</evidence>